<evidence type="ECO:0000256" key="3">
    <source>
        <dbReference type="ARBA" id="ARBA00022563"/>
    </source>
</evidence>
<dbReference type="InterPro" id="IPR002133">
    <property type="entry name" value="S-AdoMet_synthetase"/>
</dbReference>
<proteinExistence type="inferred from homology"/>
<dbReference type="PROSITE" id="PS00376">
    <property type="entry name" value="ADOMET_SYNTHASE_1"/>
    <property type="match status" value="1"/>
</dbReference>
<dbReference type="Proteomes" id="UP000003577">
    <property type="component" value="Unassembled WGS sequence"/>
</dbReference>
<dbReference type="SUPFAM" id="SSF55973">
    <property type="entry name" value="S-adenosylmethionine synthetase"/>
    <property type="match status" value="3"/>
</dbReference>
<comment type="subcellular location">
    <subcellularLocation>
        <location evidence="10 11">Cytoplasm</location>
    </subcellularLocation>
</comment>
<evidence type="ECO:0000256" key="11">
    <source>
        <dbReference type="RuleBase" id="RU000542"/>
    </source>
</evidence>
<keyword evidence="6 10" id="KW-0547">Nucleotide-binding</keyword>
<dbReference type="InterPro" id="IPR022631">
    <property type="entry name" value="ADOMET_SYNTHASE_CS"/>
</dbReference>
<comment type="caution">
    <text evidence="16">The sequence shown here is derived from an EMBL/GenBank/DDBJ whole genome shotgun (WGS) entry which is preliminary data.</text>
</comment>
<gene>
    <name evidence="10 16" type="primary">metK</name>
    <name evidence="16" type="ORF">RUMTOR_02763</name>
</gene>
<feature type="binding site" evidence="10">
    <location>
        <position position="280"/>
    </location>
    <ligand>
        <name>L-methionine</name>
        <dbReference type="ChEBI" id="CHEBI:57844"/>
        <note>ligand shared between two neighboring subunits</note>
    </ligand>
</feature>
<comment type="similarity">
    <text evidence="2 10 12">Belongs to the AdoMet synthase family.</text>
</comment>
<keyword evidence="4 10" id="KW-0808">Transferase</keyword>
<evidence type="ECO:0000256" key="6">
    <source>
        <dbReference type="ARBA" id="ARBA00022741"/>
    </source>
</evidence>
<dbReference type="GO" id="GO:0004478">
    <property type="term" value="F:methionine adenosyltransferase activity"/>
    <property type="evidence" value="ECO:0007669"/>
    <property type="project" value="UniProtKB-UniRule"/>
</dbReference>
<feature type="binding site" evidence="10">
    <location>
        <position position="46"/>
    </location>
    <ligand>
        <name>Mg(2+)</name>
        <dbReference type="ChEBI" id="CHEBI:18420"/>
    </ligand>
</feature>
<evidence type="ECO:0000256" key="5">
    <source>
        <dbReference type="ARBA" id="ARBA00022723"/>
    </source>
</evidence>
<keyword evidence="8 10" id="KW-0460">Magnesium</keyword>
<comment type="pathway">
    <text evidence="1 10">Amino-acid biosynthesis; S-adenosyl-L-methionine biosynthesis; S-adenosyl-L-methionine from L-methionine: step 1/1.</text>
</comment>
<dbReference type="Pfam" id="PF02773">
    <property type="entry name" value="S-AdoMet_synt_C"/>
    <property type="match status" value="1"/>
</dbReference>
<dbReference type="GO" id="GO:0005737">
    <property type="term" value="C:cytoplasm"/>
    <property type="evidence" value="ECO:0007669"/>
    <property type="project" value="UniProtKB-SubCell"/>
</dbReference>
<evidence type="ECO:0000256" key="9">
    <source>
        <dbReference type="ARBA" id="ARBA00022958"/>
    </source>
</evidence>
<dbReference type="EMBL" id="AAVP02000024">
    <property type="protein sequence ID" value="EDK23086.1"/>
    <property type="molecule type" value="Genomic_DNA"/>
</dbReference>
<evidence type="ECO:0000313" key="16">
    <source>
        <dbReference type="EMBL" id="EDK23086.1"/>
    </source>
</evidence>
<dbReference type="FunFam" id="3.30.300.10:FF:000004">
    <property type="entry name" value="S-adenosylmethionine synthase"/>
    <property type="match status" value="1"/>
</dbReference>
<feature type="region of interest" description="Flexible loop" evidence="10">
    <location>
        <begin position="128"/>
        <end position="138"/>
    </location>
</feature>
<reference evidence="16 17" key="2">
    <citation type="submission" date="2007-04" db="EMBL/GenBank/DDBJ databases">
        <title>Draft genome sequence of Ruminococcus torques (ATCC 27756).</title>
        <authorList>
            <person name="Sudarsanam P."/>
            <person name="Ley R."/>
            <person name="Guruge J."/>
            <person name="Turnbaugh P.J."/>
            <person name="Mahowald M."/>
            <person name="Liep D."/>
            <person name="Gordon J."/>
        </authorList>
    </citation>
    <scope>NUCLEOTIDE SEQUENCE [LARGE SCALE GENOMIC DNA]</scope>
    <source>
        <strain evidence="16 17">ATCC 27756</strain>
    </source>
</reference>
<feature type="binding site" evidence="10">
    <location>
        <position position="280"/>
    </location>
    <ligand>
        <name>ATP</name>
        <dbReference type="ChEBI" id="CHEBI:30616"/>
        <note>ligand shared between two neighboring subunits</note>
    </ligand>
</feature>
<keyword evidence="7 10" id="KW-0067">ATP-binding</keyword>
<feature type="binding site" evidence="10">
    <location>
        <position position="303"/>
    </location>
    <ligand>
        <name>ATP</name>
        <dbReference type="ChEBI" id="CHEBI:30616"/>
        <note>ligand shared between two neighboring subunits</note>
    </ligand>
</feature>
<name>A5KR71_9FIRM</name>
<dbReference type="CDD" id="cd18079">
    <property type="entry name" value="S-AdoMet_synt"/>
    <property type="match status" value="1"/>
</dbReference>
<comment type="subunit">
    <text evidence="10">Homotetramer; dimer of dimers.</text>
</comment>
<evidence type="ECO:0000256" key="4">
    <source>
        <dbReference type="ARBA" id="ARBA00022679"/>
    </source>
</evidence>
<feature type="binding site" description="in other chain" evidence="10">
    <location>
        <begin position="204"/>
        <end position="206"/>
    </location>
    <ligand>
        <name>ATP</name>
        <dbReference type="ChEBI" id="CHEBI:30616"/>
        <note>ligand shared between two neighboring subunits</note>
    </ligand>
</feature>
<feature type="binding site" evidence="10">
    <location>
        <position position="307"/>
    </location>
    <ligand>
        <name>ATP</name>
        <dbReference type="ChEBI" id="CHEBI:30616"/>
        <note>ligand shared between two neighboring subunits</note>
    </ligand>
</feature>
<keyword evidence="3 10" id="KW-0554">One-carbon metabolism</keyword>
<feature type="binding site" description="in other chain" evidence="10">
    <location>
        <begin position="271"/>
        <end position="272"/>
    </location>
    <ligand>
        <name>ATP</name>
        <dbReference type="ChEBI" id="CHEBI:30616"/>
        <note>ligand shared between two neighboring subunits</note>
    </ligand>
</feature>
<dbReference type="Gene3D" id="3.30.300.10">
    <property type="match status" value="3"/>
</dbReference>
<protein>
    <recommendedName>
        <fullName evidence="10">S-adenosylmethionine synthase</fullName>
        <shortName evidence="10">AdoMet synthase</shortName>
        <ecNumber evidence="10">2.5.1.6</ecNumber>
    </recommendedName>
    <alternativeName>
        <fullName evidence="10">MAT</fullName>
    </alternativeName>
    <alternativeName>
        <fullName evidence="10">Methionine adenosyltransferase</fullName>
    </alternativeName>
</protein>
<dbReference type="FunFam" id="3.30.300.10:FF:000003">
    <property type="entry name" value="S-adenosylmethionine synthase"/>
    <property type="match status" value="1"/>
</dbReference>
<evidence type="ECO:0000256" key="7">
    <source>
        <dbReference type="ARBA" id="ARBA00022840"/>
    </source>
</evidence>
<feature type="binding site" description="in other chain" evidence="10">
    <location>
        <position position="311"/>
    </location>
    <ligand>
        <name>L-methionine</name>
        <dbReference type="ChEBI" id="CHEBI:57844"/>
        <note>ligand shared between two neighboring subunits</note>
    </ligand>
</feature>
<evidence type="ECO:0000256" key="1">
    <source>
        <dbReference type="ARBA" id="ARBA00005224"/>
    </source>
</evidence>
<feature type="binding site" description="in other chain" evidence="10">
    <location>
        <position position="44"/>
    </location>
    <ligand>
        <name>ATP</name>
        <dbReference type="ChEBI" id="CHEBI:30616"/>
        <note>ligand shared between two neighboring subunits</note>
    </ligand>
</feature>
<evidence type="ECO:0000256" key="2">
    <source>
        <dbReference type="ARBA" id="ARBA00009685"/>
    </source>
</evidence>
<comment type="cofactor">
    <cofactor evidence="10">
        <name>K(+)</name>
        <dbReference type="ChEBI" id="CHEBI:29103"/>
    </cofactor>
    <text evidence="10">Binds 1 potassium ion per subunit.</text>
</comment>
<dbReference type="Pfam" id="PF02772">
    <property type="entry name" value="S-AdoMet_synt_M"/>
    <property type="match status" value="1"/>
</dbReference>
<dbReference type="UniPathway" id="UPA00315">
    <property type="reaction ID" value="UER00080"/>
</dbReference>
<comment type="function">
    <text evidence="10">Catalyzes the formation of S-adenosylmethionine (AdoMet) from methionine and ATP. The overall synthetic reaction is composed of two sequential steps, AdoMet formation and the subsequent tripolyphosphate hydrolysis which occurs prior to release of AdoMet from the enzyme.</text>
</comment>
<feature type="domain" description="S-adenosylmethionine synthetase central" evidence="14">
    <location>
        <begin position="155"/>
        <end position="272"/>
    </location>
</feature>
<dbReference type="GO" id="GO:0006730">
    <property type="term" value="P:one-carbon metabolic process"/>
    <property type="evidence" value="ECO:0007669"/>
    <property type="project" value="UniProtKB-KW"/>
</dbReference>
<dbReference type="HOGENOM" id="CLU_041802_1_1_9"/>
<feature type="binding site" evidence="10">
    <location>
        <position position="72"/>
    </location>
    <ligand>
        <name>K(+)</name>
        <dbReference type="ChEBI" id="CHEBI:29103"/>
    </ligand>
</feature>
<dbReference type="GO" id="GO:0006556">
    <property type="term" value="P:S-adenosylmethionine biosynthetic process"/>
    <property type="evidence" value="ECO:0007669"/>
    <property type="project" value="UniProtKB-UniRule"/>
</dbReference>
<evidence type="ECO:0000256" key="10">
    <source>
        <dbReference type="HAMAP-Rule" id="MF_00086"/>
    </source>
</evidence>
<sequence>MIRSSLPQADIFLDRKEIEKVNERRMVMEREKILFTSESVTEGHPDKMCDQISDAILDELMKQDPMSRVACETCCTTGVVMVMGEITTKAYVDIPKIVRDTVREISYTRGKYGFDADTCGVITTIDEQSSDIAMGVDKALEAKENKMSEDDIEAIGAGDQGMMFGYASDETEEYMPYPAAMAHKLARRLTEVRKNGTLPYLRPDGKTQVTVEYDENGVPKRLDAVVLSTQHDPEVTQERIHEDIKKYVFDEVIPANMTDDETKFFINPTGRFVIGGPHGDSGLTGRKIIVDTYGGMARHGGGAFSGKDCTKVDRSAAYAARYAAKNIVAAGLARRCEIQLSYAIGVAQPTSVSVDTFGTGKVSDTKLVEIIRENFDFRPAGIIKMLDLRRPIYKQTAAYGHFGRLDVELPWEKLDKADDLKKYLES</sequence>
<dbReference type="PROSITE" id="PS00377">
    <property type="entry name" value="ADOMET_SYNTHASE_2"/>
    <property type="match status" value="1"/>
</dbReference>
<evidence type="ECO:0000259" key="13">
    <source>
        <dbReference type="Pfam" id="PF00438"/>
    </source>
</evidence>
<dbReference type="InterPro" id="IPR022628">
    <property type="entry name" value="S-AdoMet_synt_N"/>
</dbReference>
<comment type="cofactor">
    <cofactor evidence="10">
        <name>Mg(2+)</name>
        <dbReference type="ChEBI" id="CHEBI:18420"/>
    </cofactor>
    <text evidence="10">Binds 2 divalent ions per subunit.</text>
</comment>
<dbReference type="HAMAP" id="MF_00086">
    <property type="entry name" value="S_AdoMet_synth1"/>
    <property type="match status" value="1"/>
</dbReference>
<dbReference type="PANTHER" id="PTHR11964">
    <property type="entry name" value="S-ADENOSYLMETHIONINE SYNTHETASE"/>
    <property type="match status" value="1"/>
</dbReference>
<dbReference type="AlphaFoldDB" id="A5KR71"/>
<evidence type="ECO:0000313" key="17">
    <source>
        <dbReference type="Proteomes" id="UP000003577"/>
    </source>
</evidence>
<evidence type="ECO:0000259" key="15">
    <source>
        <dbReference type="Pfam" id="PF02773"/>
    </source>
</evidence>
<organism evidence="16 17">
    <name type="scientific">[Ruminococcus] torques ATCC 27756</name>
    <dbReference type="NCBI Taxonomy" id="411460"/>
    <lineage>
        <taxon>Bacteria</taxon>
        <taxon>Bacillati</taxon>
        <taxon>Bacillota</taxon>
        <taxon>Clostridia</taxon>
        <taxon>Lachnospirales</taxon>
        <taxon>Lachnospiraceae</taxon>
        <taxon>Mediterraneibacter</taxon>
    </lineage>
</organism>
<feature type="binding site" description="in other chain" evidence="10">
    <location>
        <position position="128"/>
    </location>
    <ligand>
        <name>L-methionine</name>
        <dbReference type="ChEBI" id="CHEBI:57844"/>
        <note>ligand shared between two neighboring subunits</note>
    </ligand>
</feature>
<dbReference type="InterPro" id="IPR022630">
    <property type="entry name" value="S-AdoMet_synt_C"/>
</dbReference>
<evidence type="ECO:0000256" key="12">
    <source>
        <dbReference type="RuleBase" id="RU004462"/>
    </source>
</evidence>
<feature type="domain" description="S-adenosylmethionine synthetase N-terminal" evidence="13">
    <location>
        <begin position="33"/>
        <end position="129"/>
    </location>
</feature>
<keyword evidence="9 10" id="KW-0630">Potassium</keyword>
<dbReference type="InterPro" id="IPR022636">
    <property type="entry name" value="S-AdoMet_synthetase_sfam"/>
</dbReference>
<dbReference type="Pfam" id="PF00438">
    <property type="entry name" value="S-AdoMet_synt_N"/>
    <property type="match status" value="1"/>
</dbReference>
<dbReference type="EC" id="2.5.1.6" evidence="10"/>
<feature type="domain" description="S-adenosylmethionine synthetase C-terminal" evidence="15">
    <location>
        <begin position="274"/>
        <end position="413"/>
    </location>
</feature>
<accession>A5KR71</accession>
<dbReference type="GO" id="GO:0000287">
    <property type="term" value="F:magnesium ion binding"/>
    <property type="evidence" value="ECO:0007669"/>
    <property type="project" value="UniProtKB-UniRule"/>
</dbReference>
<evidence type="ECO:0000259" key="14">
    <source>
        <dbReference type="Pfam" id="PF02772"/>
    </source>
</evidence>
<dbReference type="GO" id="GO:0005524">
    <property type="term" value="F:ATP binding"/>
    <property type="evidence" value="ECO:0007669"/>
    <property type="project" value="UniProtKB-UniRule"/>
</dbReference>
<reference evidence="16 17" key="1">
    <citation type="submission" date="2007-03" db="EMBL/GenBank/DDBJ databases">
        <authorList>
            <person name="Fulton L."/>
            <person name="Clifton S."/>
            <person name="Fulton B."/>
            <person name="Xu J."/>
            <person name="Minx P."/>
            <person name="Pepin K.H."/>
            <person name="Johnson M."/>
            <person name="Thiruvilangam P."/>
            <person name="Bhonagiri V."/>
            <person name="Nash W.E."/>
            <person name="Mardis E.R."/>
            <person name="Wilson R.K."/>
        </authorList>
    </citation>
    <scope>NUCLEOTIDE SEQUENCE [LARGE SCALE GENOMIC DNA]</scope>
    <source>
        <strain evidence="16 17">ATCC 27756</strain>
    </source>
</reference>
<comment type="catalytic activity">
    <reaction evidence="10">
        <text>L-methionine + ATP + H2O = S-adenosyl-L-methionine + phosphate + diphosphate</text>
        <dbReference type="Rhea" id="RHEA:21080"/>
        <dbReference type="ChEBI" id="CHEBI:15377"/>
        <dbReference type="ChEBI" id="CHEBI:30616"/>
        <dbReference type="ChEBI" id="CHEBI:33019"/>
        <dbReference type="ChEBI" id="CHEBI:43474"/>
        <dbReference type="ChEBI" id="CHEBI:57844"/>
        <dbReference type="ChEBI" id="CHEBI:59789"/>
        <dbReference type="EC" id="2.5.1.6"/>
    </reaction>
</comment>
<evidence type="ECO:0000256" key="8">
    <source>
        <dbReference type="ARBA" id="ARBA00022842"/>
    </source>
</evidence>
<dbReference type="NCBIfam" id="TIGR01034">
    <property type="entry name" value="metK"/>
    <property type="match status" value="1"/>
</dbReference>
<dbReference type="PIRSF" id="PIRSF000497">
    <property type="entry name" value="MAT"/>
    <property type="match status" value="1"/>
</dbReference>
<keyword evidence="5 10" id="KW-0479">Metal-binding</keyword>
<dbReference type="PaxDb" id="411460-RUMTOR_02763"/>
<dbReference type="InterPro" id="IPR022629">
    <property type="entry name" value="S-AdoMet_synt_central"/>
</dbReference>
<keyword evidence="10" id="KW-0963">Cytoplasm</keyword>
<feature type="binding site" description="in other chain" evidence="10">
    <location>
        <position position="85"/>
    </location>
    <ligand>
        <name>L-methionine</name>
        <dbReference type="ChEBI" id="CHEBI:57844"/>
        <note>ligand shared between two neighboring subunits</note>
    </ligand>
</feature>
<feature type="binding site" description="in other chain" evidence="10">
    <location>
        <begin position="286"/>
        <end position="287"/>
    </location>
    <ligand>
        <name>ATP</name>
        <dbReference type="ChEBI" id="CHEBI:30616"/>
        <note>ligand shared between two neighboring subunits</note>
    </ligand>
</feature>